<dbReference type="PANTHER" id="PTHR42926">
    <property type="match status" value="1"/>
</dbReference>
<dbReference type="InterPro" id="IPR003593">
    <property type="entry name" value="AAA+_ATPase"/>
</dbReference>
<proteinExistence type="predicted"/>
<dbReference type="OrthoDB" id="9787927at2"/>
<gene>
    <name evidence="3" type="primary">kaiC</name>
    <name evidence="3" type="ORF">ELY33_11420</name>
</gene>
<evidence type="ECO:0000313" key="4">
    <source>
        <dbReference type="Proteomes" id="UP000287336"/>
    </source>
</evidence>
<dbReference type="NCBIfam" id="NF006799">
    <property type="entry name" value="PRK09302.1"/>
    <property type="match status" value="1"/>
</dbReference>
<dbReference type="RefSeq" id="WP_126948027.1">
    <property type="nucleotide sequence ID" value="NZ_RZHG01000019.1"/>
</dbReference>
<evidence type="ECO:0000313" key="3">
    <source>
        <dbReference type="EMBL" id="RUR30394.1"/>
    </source>
</evidence>
<dbReference type="InterPro" id="IPR014774">
    <property type="entry name" value="KaiC-like_dom"/>
</dbReference>
<dbReference type="InterPro" id="IPR027417">
    <property type="entry name" value="P-loop_NTPase"/>
</dbReference>
<dbReference type="AlphaFoldDB" id="A0A433KLD6"/>
<dbReference type="SMART" id="SM00382">
    <property type="entry name" value="AAA"/>
    <property type="match status" value="1"/>
</dbReference>
<evidence type="ECO:0000259" key="2">
    <source>
        <dbReference type="PROSITE" id="PS51146"/>
    </source>
</evidence>
<dbReference type="Proteomes" id="UP000287336">
    <property type="component" value="Unassembled WGS sequence"/>
</dbReference>
<dbReference type="PANTHER" id="PTHR42926:SF1">
    <property type="entry name" value="CIRCADIAN CLOCK OSCILLATOR PROTEIN KAIC 1"/>
    <property type="match status" value="1"/>
</dbReference>
<feature type="compositionally biased region" description="Basic and acidic residues" evidence="1">
    <location>
        <begin position="487"/>
        <end position="496"/>
    </location>
</feature>
<dbReference type="PROSITE" id="PS51146">
    <property type="entry name" value="KAIC"/>
    <property type="match status" value="2"/>
</dbReference>
<feature type="domain" description="KaiC" evidence="2">
    <location>
        <begin position="249"/>
        <end position="481"/>
    </location>
</feature>
<evidence type="ECO:0000256" key="1">
    <source>
        <dbReference type="SAM" id="MobiDB-lite"/>
    </source>
</evidence>
<dbReference type="GO" id="GO:0005524">
    <property type="term" value="F:ATP binding"/>
    <property type="evidence" value="ECO:0007669"/>
    <property type="project" value="InterPro"/>
</dbReference>
<feature type="region of interest" description="Disordered" evidence="1">
    <location>
        <begin position="526"/>
        <end position="574"/>
    </location>
</feature>
<name>A0A433KLD6_9GAMM</name>
<dbReference type="EMBL" id="RZHG01000019">
    <property type="protein sequence ID" value="RUR30394.1"/>
    <property type="molecule type" value="Genomic_DNA"/>
</dbReference>
<dbReference type="SUPFAM" id="SSF52540">
    <property type="entry name" value="P-loop containing nucleoside triphosphate hydrolases"/>
    <property type="match status" value="2"/>
</dbReference>
<organism evidence="3 4">
    <name type="scientific">Vreelandella andesensis</name>
    <dbReference type="NCBI Taxonomy" id="447567"/>
    <lineage>
        <taxon>Bacteria</taxon>
        <taxon>Pseudomonadati</taxon>
        <taxon>Pseudomonadota</taxon>
        <taxon>Gammaproteobacteria</taxon>
        <taxon>Oceanospirillales</taxon>
        <taxon>Halomonadaceae</taxon>
        <taxon>Vreelandella</taxon>
    </lineage>
</organism>
<sequence length="574" mass="62577">MNETNTPLQKHETGIAGLDHATQGGLPAGQATLILGQAAAGKTVLGLQVLARAIERGEGGVFVTFEESPGQVKRDALSFDWGASLLESNRWQLIDARPRLGVEVAGEFDIEGLLSIVAAAIAQTDASWVVFDGIDQLLQYQPNPRVAIDQIRQINEHCEDRGWTMLLTGKATGDSMAPAHLEGIEFLLSATLVLSARIVNQQLNRTLRIAKFRGSGHVTSELPMVIDAEGIQLPYHEALPSGGVLTRNERLSTGIERLDSLLGGGIYRGSSLLISGRPGTAKSTLAGSFAQAAAQRGERTLYVSFDELEGSYVRNLISVGIDLRAPIEAGLIYFLSLSAFASQVSEHFLALRRALDAFSPDCLVIDPISALLKAGAVEGANMATERLIDLARRRGITTVLTSLSGVQDPEGEATQGQVSTLADSWIVLDYNVRAGERNRSLSIVKSRGTAHSNQQRELVLSPSGVTLADVYEHGTEVLMGTARKARKIEEQEEEHRRERKRQQRRTEIEQRLAQVDQERQRLTSELEQEIVDSTETDYQEGVYREQIKQQRAPLGESSALHGDDDAHNDKGDPQ</sequence>
<feature type="compositionally biased region" description="Acidic residues" evidence="1">
    <location>
        <begin position="526"/>
        <end position="538"/>
    </location>
</feature>
<keyword evidence="4" id="KW-1185">Reference proteome</keyword>
<accession>A0A433KLD6</accession>
<protein>
    <submittedName>
        <fullName evidence="3">Circadian clock protein KaiC</fullName>
    </submittedName>
</protein>
<dbReference type="InterPro" id="IPR010624">
    <property type="entry name" value="KaiC_dom"/>
</dbReference>
<feature type="region of interest" description="Disordered" evidence="1">
    <location>
        <begin position="482"/>
        <end position="507"/>
    </location>
</feature>
<feature type="compositionally biased region" description="Basic and acidic residues" evidence="1">
    <location>
        <begin position="561"/>
        <end position="574"/>
    </location>
</feature>
<dbReference type="InterPro" id="IPR051347">
    <property type="entry name" value="Circadian_clock_KaiC-rel"/>
</dbReference>
<dbReference type="Gene3D" id="3.40.50.300">
    <property type="entry name" value="P-loop containing nucleotide triphosphate hydrolases"/>
    <property type="match status" value="2"/>
</dbReference>
<reference evidence="3 4" key="1">
    <citation type="submission" date="2018-12" db="EMBL/GenBank/DDBJ databases">
        <title>three novel Halomonas strain isolated from plants.</title>
        <authorList>
            <person name="Sun C."/>
        </authorList>
    </citation>
    <scope>NUCLEOTIDE SEQUENCE [LARGE SCALE GENOMIC DNA]</scope>
    <source>
        <strain evidence="3 4">DSM 19434</strain>
    </source>
</reference>
<dbReference type="Pfam" id="PF06745">
    <property type="entry name" value="ATPase"/>
    <property type="match status" value="2"/>
</dbReference>
<comment type="caution">
    <text evidence="3">The sequence shown here is derived from an EMBL/GenBank/DDBJ whole genome shotgun (WGS) entry which is preliminary data.</text>
</comment>
<feature type="domain" description="KaiC" evidence="2">
    <location>
        <begin position="9"/>
        <end position="247"/>
    </location>
</feature>